<dbReference type="Gene3D" id="2.60.40.3140">
    <property type="match status" value="1"/>
</dbReference>
<accession>A0A918QWG2</accession>
<reference evidence="3" key="2">
    <citation type="submission" date="2020-09" db="EMBL/GenBank/DDBJ databases">
        <authorList>
            <person name="Sun Q."/>
            <person name="Kim S."/>
        </authorList>
    </citation>
    <scope>NUCLEOTIDE SEQUENCE</scope>
    <source>
        <strain evidence="3">KCTC 12710</strain>
    </source>
</reference>
<keyword evidence="1" id="KW-0732">Signal</keyword>
<reference evidence="3" key="1">
    <citation type="journal article" date="2014" name="Int. J. Syst. Evol. Microbiol.">
        <title>Complete genome sequence of Corynebacterium casei LMG S-19264T (=DSM 44701T), isolated from a smear-ripened cheese.</title>
        <authorList>
            <consortium name="US DOE Joint Genome Institute (JGI-PGF)"/>
            <person name="Walter F."/>
            <person name="Albersmeier A."/>
            <person name="Kalinowski J."/>
            <person name="Ruckert C."/>
        </authorList>
    </citation>
    <scope>NUCLEOTIDE SEQUENCE</scope>
    <source>
        <strain evidence="3">KCTC 12710</strain>
    </source>
</reference>
<dbReference type="Proteomes" id="UP000636004">
    <property type="component" value="Unassembled WGS sequence"/>
</dbReference>
<organism evidence="3 4">
    <name type="scientific">Algibacter mikhailovii</name>
    <dbReference type="NCBI Taxonomy" id="425498"/>
    <lineage>
        <taxon>Bacteria</taxon>
        <taxon>Pseudomonadati</taxon>
        <taxon>Bacteroidota</taxon>
        <taxon>Flavobacteriia</taxon>
        <taxon>Flavobacteriales</taxon>
        <taxon>Flavobacteriaceae</taxon>
        <taxon>Algibacter</taxon>
    </lineage>
</organism>
<dbReference type="AlphaFoldDB" id="A0A918QWG2"/>
<dbReference type="Gene3D" id="2.60.120.1130">
    <property type="match status" value="1"/>
</dbReference>
<evidence type="ECO:0000313" key="3">
    <source>
        <dbReference type="EMBL" id="GGZ73003.1"/>
    </source>
</evidence>
<feature type="signal peptide" evidence="1">
    <location>
        <begin position="1"/>
        <end position="18"/>
    </location>
</feature>
<gene>
    <name evidence="3" type="ORF">GCM10007028_07600</name>
</gene>
<dbReference type="EMBL" id="BMWZ01000002">
    <property type="protein sequence ID" value="GGZ73003.1"/>
    <property type="molecule type" value="Genomic_DNA"/>
</dbReference>
<dbReference type="Pfam" id="PF01841">
    <property type="entry name" value="Transglut_core"/>
    <property type="match status" value="1"/>
</dbReference>
<dbReference type="InterPro" id="IPR002931">
    <property type="entry name" value="Transglutaminase-like"/>
</dbReference>
<dbReference type="RefSeq" id="WP_189359452.1">
    <property type="nucleotide sequence ID" value="NZ_BMWZ01000002.1"/>
</dbReference>
<comment type="caution">
    <text evidence="3">The sequence shown here is derived from an EMBL/GenBank/DDBJ whole genome shotgun (WGS) entry which is preliminary data.</text>
</comment>
<evidence type="ECO:0000313" key="4">
    <source>
        <dbReference type="Proteomes" id="UP000636004"/>
    </source>
</evidence>
<sequence>MKNIVLFMGLIFALSLPAQDYEFGDISKEELKEAYSPIDSNASASYLYTYRKTYVDYQQSTGFQLVTEVHERIKIYNKEGLDYATKSVKLYKSGNDDEQILGIKGYTYSLVGDEIIKNKLKKDGIFKTELSKYRNEVKFTMPNANEGSVIEYKYRVNSPFVTNVDEFVFQHDIPVKKLKAKFASPEYFNFKLNTKGYMAVAPHVERKPGKITLNNKSRTGGSSLTDAVRTTYSSENIDFITTVSTYELENIPALIQEPFVNNIDNYRSAVKYELSYTQFPNSGTENYSTTWEDVIKKIYQSSSFGDELSKTSYFKDDIDALIADVSDPMTRASRIYNFVKNRIKWNGYNGYLVDEGVKKAYKSQVGNVAEINLMLTAMLNYAGVKAYPVLVSTRQHGVPLFPTREGFNYVITYVKEVNQSFLLDATSDYCLPNILPFRALNWQGRIITEHGNSQLIDLYPSDLSKNVYSVMVKMDSEGTISGGYRSMKTGHSALDYRIKYNNRDEDEYLEDLENKYGGLEVSDFSVKNENDLTKPVMESYKFVKEAQADKIGDKLYFSPMFYFKMDENPFKLEQRDYPIDFGYPSKNTYKITINIPEGYEIQELPKGAAVALPDNLGIFKYNVLAKDRNIQLIVSTQINSAIVTPNHYEILKMYISQLVEKEAEQIVISKV</sequence>
<evidence type="ECO:0000256" key="1">
    <source>
        <dbReference type="SAM" id="SignalP"/>
    </source>
</evidence>
<feature type="chain" id="PRO_5037541288" description="Transglutaminase-like domain-containing protein" evidence="1">
    <location>
        <begin position="19"/>
        <end position="671"/>
    </location>
</feature>
<feature type="domain" description="Transglutaminase-like" evidence="2">
    <location>
        <begin position="322"/>
        <end position="396"/>
    </location>
</feature>
<keyword evidence="4" id="KW-1185">Reference proteome</keyword>
<dbReference type="Gene3D" id="3.10.620.30">
    <property type="match status" value="1"/>
</dbReference>
<proteinExistence type="predicted"/>
<protein>
    <recommendedName>
        <fullName evidence="2">Transglutaminase-like domain-containing protein</fullName>
    </recommendedName>
</protein>
<name>A0A918QWG2_9FLAO</name>
<evidence type="ECO:0000259" key="2">
    <source>
        <dbReference type="Pfam" id="PF01841"/>
    </source>
</evidence>